<evidence type="ECO:0000313" key="3">
    <source>
        <dbReference type="Proteomes" id="UP001362899"/>
    </source>
</evidence>
<proteinExistence type="predicted"/>
<name>A0AAV5RDX0_STABA</name>
<feature type="compositionally biased region" description="Basic and acidic residues" evidence="1">
    <location>
        <begin position="90"/>
        <end position="99"/>
    </location>
</feature>
<organism evidence="2 3">
    <name type="scientific">Starmerella bacillaris</name>
    <name type="common">Yeast</name>
    <name type="synonym">Candida zemplinina</name>
    <dbReference type="NCBI Taxonomy" id="1247836"/>
    <lineage>
        <taxon>Eukaryota</taxon>
        <taxon>Fungi</taxon>
        <taxon>Dikarya</taxon>
        <taxon>Ascomycota</taxon>
        <taxon>Saccharomycotina</taxon>
        <taxon>Dipodascomycetes</taxon>
        <taxon>Dipodascales</taxon>
        <taxon>Trichomonascaceae</taxon>
        <taxon>Starmerella</taxon>
    </lineage>
</organism>
<dbReference type="Proteomes" id="UP001362899">
    <property type="component" value="Unassembled WGS sequence"/>
</dbReference>
<feature type="region of interest" description="Disordered" evidence="1">
    <location>
        <begin position="90"/>
        <end position="152"/>
    </location>
</feature>
<comment type="caution">
    <text evidence="2">The sequence shown here is derived from an EMBL/GenBank/DDBJ whole genome shotgun (WGS) entry which is preliminary data.</text>
</comment>
<keyword evidence="3" id="KW-1185">Reference proteome</keyword>
<sequence length="327" mass="37696">MGFLGVNVTKRYRIHAGQRYKKQKTVHIEESPNGLNKVTLESLPAEILQEIFILSCNLDLPQTTHLIARKLRRSFPLELRLLKSMLEEPTQKVTTKTEADGPEINEISENMNTGFDFDTQERIEPNESNELNEPNETNDTNDLSNHNNNNNNEILALNRHNTNSDTDQASTSSSSISKEWVLSTQVLKWSFITTELLTKLTQFCPYHFDSEYIPLHLQVAANASSSNQRVQELLEYLILRGYKLETSRRLYPFYILHNKWSIVEALVKTEHKCDLDSAMSALRENKVEVGIRLLQLVHKPLTLEDKLMIKDAFSDKTVHEFLDRLDV</sequence>
<dbReference type="EMBL" id="BTGC01000003">
    <property type="protein sequence ID" value="GMM49653.1"/>
    <property type="molecule type" value="Genomic_DNA"/>
</dbReference>
<evidence type="ECO:0000256" key="1">
    <source>
        <dbReference type="SAM" id="MobiDB-lite"/>
    </source>
</evidence>
<gene>
    <name evidence="2" type="ORF">DASB73_006110</name>
</gene>
<evidence type="ECO:0008006" key="4">
    <source>
        <dbReference type="Google" id="ProtNLM"/>
    </source>
</evidence>
<dbReference type="AlphaFoldDB" id="A0AAV5RDX0"/>
<protein>
    <recommendedName>
        <fullName evidence="4">F-box domain-containing protein</fullName>
    </recommendedName>
</protein>
<accession>A0AAV5RDX0</accession>
<feature type="compositionally biased region" description="Low complexity" evidence="1">
    <location>
        <begin position="126"/>
        <end position="152"/>
    </location>
</feature>
<evidence type="ECO:0000313" key="2">
    <source>
        <dbReference type="EMBL" id="GMM49653.1"/>
    </source>
</evidence>
<reference evidence="2 3" key="1">
    <citation type="journal article" date="2023" name="Elife">
        <title>Identification of key yeast species and microbe-microbe interactions impacting larval growth of Drosophila in the wild.</title>
        <authorList>
            <person name="Mure A."/>
            <person name="Sugiura Y."/>
            <person name="Maeda R."/>
            <person name="Honda K."/>
            <person name="Sakurai N."/>
            <person name="Takahashi Y."/>
            <person name="Watada M."/>
            <person name="Katoh T."/>
            <person name="Gotoh A."/>
            <person name="Gotoh Y."/>
            <person name="Taniguchi I."/>
            <person name="Nakamura K."/>
            <person name="Hayashi T."/>
            <person name="Katayama T."/>
            <person name="Uemura T."/>
            <person name="Hattori Y."/>
        </authorList>
    </citation>
    <scope>NUCLEOTIDE SEQUENCE [LARGE SCALE GENOMIC DNA]</scope>
    <source>
        <strain evidence="2 3">SB-73</strain>
    </source>
</reference>